<dbReference type="EMBL" id="AP019309">
    <property type="protein sequence ID" value="BBH26761.1"/>
    <property type="molecule type" value="Genomic_DNA"/>
</dbReference>
<dbReference type="InterPro" id="IPR043740">
    <property type="entry name" value="DUF5685"/>
</dbReference>
<gene>
    <name evidence="1" type="ORF">SG0102_16950</name>
</gene>
<dbReference type="RefSeq" id="WP_125119588.1">
    <property type="nucleotide sequence ID" value="NZ_AP019309.1"/>
</dbReference>
<reference evidence="1 2" key="1">
    <citation type="submission" date="2018-11" db="EMBL/GenBank/DDBJ databases">
        <title>Novel Erysipelotrichaceae bacterium isolated from small intestine of a swine.</title>
        <authorList>
            <person name="Kim J.S."/>
            <person name="Choe H."/>
            <person name="Lee Y.R."/>
            <person name="Kim K.M."/>
            <person name="Park D.S."/>
        </authorList>
    </citation>
    <scope>NUCLEOTIDE SEQUENCE [LARGE SCALE GENOMIC DNA]</scope>
    <source>
        <strain evidence="1 2">SG0102</strain>
    </source>
</reference>
<keyword evidence="2" id="KW-1185">Reference proteome</keyword>
<sequence>MFGYVIVNQKQLSDEDYRIYHSFYCGLCHKLKDLYGTNATRLLSNDMTFLKLVLTGLYEPKIQLTKEGCTMHPIKHHRTRMDLFDDYAAKMTIVLAYYKALDDVHDEHKHKHRLKTLTPLFEAIKQEYPNKIFIIDSNLKRLTTLEEENCQSLDLMSNTFGKVLGEIFRYQDDEWSEELYTLGNNLGKFIYLMDAYDDIEDDIRQNTYNPFKQKYENDDFDHYVEKILTMFMSEATLAFERMPILEYSDIIRNILYSGVWSRFEAVKQKRNEKEKKNESL</sequence>
<proteinExistence type="predicted"/>
<dbReference type="AlphaFoldDB" id="A0A3G9JL89"/>
<dbReference type="OrthoDB" id="1722540at2"/>
<evidence type="ECO:0000313" key="2">
    <source>
        <dbReference type="Proteomes" id="UP000268059"/>
    </source>
</evidence>
<name>A0A3G9JL89_9FIRM</name>
<protein>
    <submittedName>
        <fullName evidence="1">Uncharacterized protein</fullName>
    </submittedName>
</protein>
<dbReference type="KEGG" id="ebm:SG0102_16950"/>
<dbReference type="Proteomes" id="UP000268059">
    <property type="component" value="Chromosome"/>
</dbReference>
<organism evidence="1 2">
    <name type="scientific">Intestinibaculum porci</name>
    <dbReference type="NCBI Taxonomy" id="2487118"/>
    <lineage>
        <taxon>Bacteria</taxon>
        <taxon>Bacillati</taxon>
        <taxon>Bacillota</taxon>
        <taxon>Erysipelotrichia</taxon>
        <taxon>Erysipelotrichales</taxon>
        <taxon>Erysipelotrichaceae</taxon>
        <taxon>Intestinibaculum</taxon>
    </lineage>
</organism>
<evidence type="ECO:0000313" key="1">
    <source>
        <dbReference type="EMBL" id="BBH26761.1"/>
    </source>
</evidence>
<dbReference type="Pfam" id="PF18937">
    <property type="entry name" value="DUF5685"/>
    <property type="match status" value="1"/>
</dbReference>
<accession>A0A3G9JL89</accession>
<dbReference type="InParanoid" id="A0A3G9JL89"/>